<evidence type="ECO:0000256" key="10">
    <source>
        <dbReference type="ARBA" id="ARBA00023136"/>
    </source>
</evidence>
<feature type="binding site" evidence="14">
    <location>
        <position position="377"/>
    </location>
    <ligand>
        <name>ATP</name>
        <dbReference type="ChEBI" id="CHEBI:30616"/>
    </ligand>
</feature>
<dbReference type="Gene3D" id="3.40.50.1000">
    <property type="entry name" value="HAD superfamily/HAD-like"/>
    <property type="match status" value="1"/>
</dbReference>
<feature type="active site" description="4-aspartylphosphate intermediate" evidence="13">
    <location>
        <position position="217"/>
    </location>
</feature>
<dbReference type="GO" id="GO:0005524">
    <property type="term" value="F:ATP binding"/>
    <property type="evidence" value="ECO:0007669"/>
    <property type="project" value="UniProtKB-UniRule"/>
</dbReference>
<dbReference type="GO" id="GO:0000287">
    <property type="term" value="F:magnesium ion binding"/>
    <property type="evidence" value="ECO:0007669"/>
    <property type="project" value="UniProtKB-UniRule"/>
</dbReference>
<dbReference type="NCBIfam" id="TIGR01494">
    <property type="entry name" value="ATPase_P-type"/>
    <property type="match status" value="1"/>
</dbReference>
<feature type="binding site" evidence="14">
    <location>
        <position position="579"/>
    </location>
    <ligand>
        <name>ATP</name>
        <dbReference type="ChEBI" id="CHEBI:30616"/>
    </ligand>
</feature>
<evidence type="ECO:0000256" key="5">
    <source>
        <dbReference type="ARBA" id="ARBA00022741"/>
    </source>
</evidence>
<dbReference type="SFLD" id="SFLDF00027">
    <property type="entry name" value="p-type_atpase"/>
    <property type="match status" value="1"/>
</dbReference>
<feature type="binding site" evidence="14">
    <location>
        <position position="218"/>
    </location>
    <ligand>
        <name>ATP</name>
        <dbReference type="ChEBI" id="CHEBI:30616"/>
    </ligand>
</feature>
<evidence type="ECO:0000256" key="15">
    <source>
        <dbReference type="PIRSR" id="PIRSR606539-3"/>
    </source>
</evidence>
<organism evidence="19 20">
    <name type="scientific">Allomyces macrogynus (strain ATCC 38327)</name>
    <name type="common">Allomyces javanicus var. macrogynus</name>
    <dbReference type="NCBI Taxonomy" id="578462"/>
    <lineage>
        <taxon>Eukaryota</taxon>
        <taxon>Fungi</taxon>
        <taxon>Fungi incertae sedis</taxon>
        <taxon>Blastocladiomycota</taxon>
        <taxon>Blastocladiomycetes</taxon>
        <taxon>Blastocladiales</taxon>
        <taxon>Blastocladiaceae</taxon>
        <taxon>Allomyces</taxon>
    </lineage>
</organism>
<feature type="domain" description="P-type ATPase C-terminal" evidence="18">
    <location>
        <begin position="631"/>
        <end position="888"/>
    </location>
</feature>
<dbReference type="PANTHER" id="PTHR24092">
    <property type="entry name" value="PROBABLE PHOSPHOLIPID-TRANSPORTING ATPASE"/>
    <property type="match status" value="1"/>
</dbReference>
<feature type="transmembrane region" description="Helical" evidence="16">
    <location>
        <begin position="814"/>
        <end position="836"/>
    </location>
</feature>
<comment type="catalytic activity">
    <reaction evidence="12">
        <text>a 1,2-diacyl-sn-glycero-3-phosphoethanolamine(out) + ATP + H2O = a 1,2-diacyl-sn-glycero-3-phosphoethanolamine(in) + ADP + phosphate + H(+)</text>
        <dbReference type="Rhea" id="RHEA:66132"/>
        <dbReference type="ChEBI" id="CHEBI:15377"/>
        <dbReference type="ChEBI" id="CHEBI:15378"/>
        <dbReference type="ChEBI" id="CHEBI:30616"/>
        <dbReference type="ChEBI" id="CHEBI:43474"/>
        <dbReference type="ChEBI" id="CHEBI:64612"/>
        <dbReference type="ChEBI" id="CHEBI:456216"/>
    </reaction>
    <physiologicalReaction direction="left-to-right" evidence="12">
        <dbReference type="Rhea" id="RHEA:66133"/>
    </physiologicalReaction>
</comment>
<comment type="subcellular location">
    <subcellularLocation>
        <location evidence="1 16">Membrane</location>
        <topology evidence="1 16">Multi-pass membrane protein</topology>
    </subcellularLocation>
</comment>
<keyword evidence="9 16" id="KW-1133">Transmembrane helix</keyword>
<feature type="binding site" evidence="14">
    <location>
        <position position="411"/>
    </location>
    <ligand>
        <name>ATP</name>
        <dbReference type="ChEBI" id="CHEBI:30616"/>
    </ligand>
</feature>
<dbReference type="InterPro" id="IPR032630">
    <property type="entry name" value="P_typ_ATPase_c"/>
</dbReference>
<dbReference type="GO" id="GO:0005886">
    <property type="term" value="C:plasma membrane"/>
    <property type="evidence" value="ECO:0007669"/>
    <property type="project" value="TreeGrafter"/>
</dbReference>
<feature type="binding site" evidence="14">
    <location>
        <position position="314"/>
    </location>
    <ligand>
        <name>ATP</name>
        <dbReference type="ChEBI" id="CHEBI:30616"/>
    </ligand>
</feature>
<comment type="caution">
    <text evidence="16">Lacks conserved residue(s) required for the propagation of feature annotation.</text>
</comment>
<keyword evidence="5 14" id="KW-0547">Nucleotide-binding</keyword>
<keyword evidence="20" id="KW-1185">Reference proteome</keyword>
<gene>
    <name evidence="19" type="ORF">AMAG_02595</name>
</gene>
<dbReference type="AlphaFoldDB" id="A0A0L0S335"/>
<dbReference type="SUPFAM" id="SSF56784">
    <property type="entry name" value="HAD-like"/>
    <property type="match status" value="1"/>
</dbReference>
<dbReference type="InterPro" id="IPR023214">
    <property type="entry name" value="HAD_sf"/>
</dbReference>
<evidence type="ECO:0000256" key="17">
    <source>
        <dbReference type="SAM" id="MobiDB-lite"/>
    </source>
</evidence>
<evidence type="ECO:0000256" key="4">
    <source>
        <dbReference type="ARBA" id="ARBA00022723"/>
    </source>
</evidence>
<dbReference type="FunFam" id="3.40.50.1000:FF:000084">
    <property type="entry name" value="Phospholipid-transporting ATPase"/>
    <property type="match status" value="1"/>
</dbReference>
<dbReference type="GO" id="GO:0016887">
    <property type="term" value="F:ATP hydrolysis activity"/>
    <property type="evidence" value="ECO:0007669"/>
    <property type="project" value="InterPro"/>
</dbReference>
<feature type="binding site" evidence="15">
    <location>
        <position position="605"/>
    </location>
    <ligand>
        <name>Mg(2+)</name>
        <dbReference type="ChEBI" id="CHEBI:18420"/>
    </ligand>
</feature>
<feature type="binding site" evidence="14">
    <location>
        <position position="217"/>
    </location>
    <ligand>
        <name>ATP</name>
        <dbReference type="ChEBI" id="CHEBI:30616"/>
    </ligand>
</feature>
<feature type="binding site" evidence="14">
    <location>
        <position position="609"/>
    </location>
    <ligand>
        <name>ATP</name>
        <dbReference type="ChEBI" id="CHEBI:30616"/>
    </ligand>
</feature>
<dbReference type="EMBL" id="GG745331">
    <property type="protein sequence ID" value="KNE56821.1"/>
    <property type="molecule type" value="Genomic_DNA"/>
</dbReference>
<keyword evidence="10 16" id="KW-0472">Membrane</keyword>
<feature type="region of interest" description="Disordered" evidence="17">
    <location>
        <begin position="1011"/>
        <end position="1075"/>
    </location>
</feature>
<feature type="transmembrane region" description="Helical" evidence="16">
    <location>
        <begin position="784"/>
        <end position="802"/>
    </location>
</feature>
<feature type="transmembrane region" description="Helical" evidence="16">
    <location>
        <begin position="102"/>
        <end position="127"/>
    </location>
</feature>
<feature type="binding site" evidence="14">
    <location>
        <position position="608"/>
    </location>
    <ligand>
        <name>ATP</name>
        <dbReference type="ChEBI" id="CHEBI:30616"/>
    </ligand>
</feature>
<feature type="binding site" evidence="14">
    <location>
        <position position="585"/>
    </location>
    <ligand>
        <name>ATP</name>
        <dbReference type="ChEBI" id="CHEBI:30616"/>
    </ligand>
</feature>
<evidence type="ECO:0000256" key="1">
    <source>
        <dbReference type="ARBA" id="ARBA00004141"/>
    </source>
</evidence>
<evidence type="ECO:0000256" key="11">
    <source>
        <dbReference type="ARBA" id="ARBA00034036"/>
    </source>
</evidence>
<dbReference type="SUPFAM" id="SSF81660">
    <property type="entry name" value="Metal cation-transporting ATPase, ATP-binding domain N"/>
    <property type="match status" value="1"/>
</dbReference>
<evidence type="ECO:0000256" key="16">
    <source>
        <dbReference type="RuleBase" id="RU362033"/>
    </source>
</evidence>
<keyword evidence="4 15" id="KW-0479">Metal-binding</keyword>
<feature type="compositionally biased region" description="Low complexity" evidence="17">
    <location>
        <begin position="1032"/>
        <end position="1047"/>
    </location>
</feature>
<evidence type="ECO:0000256" key="8">
    <source>
        <dbReference type="ARBA" id="ARBA00022967"/>
    </source>
</evidence>
<feature type="transmembrane region" description="Helical" evidence="16">
    <location>
        <begin position="745"/>
        <end position="764"/>
    </location>
</feature>
<feature type="binding site" evidence="15">
    <location>
        <position position="217"/>
    </location>
    <ligand>
        <name>Mg(2+)</name>
        <dbReference type="ChEBI" id="CHEBI:18420"/>
    </ligand>
</feature>
<keyword evidence="6 14" id="KW-0067">ATP-binding</keyword>
<feature type="binding site" evidence="14">
    <location>
        <position position="219"/>
    </location>
    <ligand>
        <name>ATP</name>
        <dbReference type="ChEBI" id="CHEBI:30616"/>
    </ligand>
</feature>
<accession>A0A0L0S335</accession>
<evidence type="ECO:0000256" key="3">
    <source>
        <dbReference type="ARBA" id="ARBA00022692"/>
    </source>
</evidence>
<feature type="binding site" evidence="15">
    <location>
        <position position="219"/>
    </location>
    <ligand>
        <name>Mg(2+)</name>
        <dbReference type="ChEBI" id="CHEBI:18420"/>
    </ligand>
</feature>
<feature type="binding site" evidence="14">
    <location>
        <position position="354"/>
    </location>
    <ligand>
        <name>ATP</name>
        <dbReference type="ChEBI" id="CHEBI:30616"/>
    </ligand>
</feature>
<dbReference type="STRING" id="578462.A0A0L0S335"/>
<proteinExistence type="inferred from homology"/>
<dbReference type="Pfam" id="PF16212">
    <property type="entry name" value="PhoLip_ATPase_C"/>
    <property type="match status" value="1"/>
</dbReference>
<evidence type="ECO:0000256" key="9">
    <source>
        <dbReference type="ARBA" id="ARBA00022989"/>
    </source>
</evidence>
<dbReference type="GO" id="GO:0140326">
    <property type="term" value="F:ATPase-coupled intramembrane lipid transporter activity"/>
    <property type="evidence" value="ECO:0007669"/>
    <property type="project" value="UniProtKB-EC"/>
</dbReference>
<name>A0A0L0S335_ALLM3</name>
<sequence>MHAATPEQIGELAGQIQCEMPNENLSKFEGRLQLSHPPGTGGASSDRVHPLTMNQLILRGSFLRNTDFCYGVVVYAGVETKIFKNLKQSGLKFSSMERTLNWIVLSAFCYNVIILLVSVIFSQQSAVSLHWYLLDPRPPTGATDTGLGWFGPFMTFFVLYSYTIPVSLFVIIEGVRIVQRQLMVWDDAMKCPKGRGMRVNNSNLNEDLGSIDYVFSDKTGTLTRNEMVLTKVCIGNRVLGTRSLRKFDQDPVTREFVRCVLVCNSAIPVEDEAALPTVQPMAGGEPSAGSATSSKEEETRRGPALKYESQSPDEIALLNGVRALGVFKMRKKSSLLVEEQGTDLTLTVLDSIEFNSDRKRMSVVIRDEHGRIRVYTKGADNVMLPRVDPTQTDLIAGVLDQLRLFSEEGLRTLVFAAKDLTEDAYAEFKRKYDDAARSLVDRELRMERAAAIIERDGYELLGCSAIEDRLQDKVPETIECLLRCGIRVWLLTGDKQETAVNIGLSCQLINAQMTILKLTATTVDKVVEEIAHHETVAASLAPHQLALVVTGDTLALILESCPRALVDLGTRCSSVICCRVTPLQKALVVRLCKTELKVTTLSIGDGANDVSMIQEADIGVGIEGMEGAQAVRAADYAFVEFKSLARLVTVHGRYSLLRLSNLVFYSFYKNVSFITTQFLFGTLNMWSGSCMYNGTFLPNWNVLYTSLPPFLYGFLEKDVPEQQLLAHPPLYNTSRSRNFWSWKHMAQWMASAFWHTIVAWYSIYIVFIDGPALLSNGFTADMDLFQWFNAAIILGTVSLKMVAMTTHWTRPTVFGLLASYLLYSATLGGLEILTQLDINLRGYMATDDLPLETDKWLHTTPVYWLGLFGAPIAAVLPDMIARYWQVQEAPTDVDVLRELHVVRGHRPESLSNATTTTATSTGGDTITTITMAGGPVLPERRRSSTFKRVRQGSVTGDGVVATGFTTRRLSAPAAGVAVGIPMHAHSGSTAATASGNHVVLVEGSTATALNVPVPPPGLAPAPSSATNVSNRSVTATGSSGLGLSASVNGGGGSSSSNAPPPPPAPPASSPTPVTGLFQSAAAVALMAGSSSGMGGNRAIKGAPPPQIAE</sequence>
<dbReference type="PANTHER" id="PTHR24092:SF218">
    <property type="entry name" value="PHOSPHOLIPID-TRANSPORTING ATPASE"/>
    <property type="match status" value="1"/>
</dbReference>
<dbReference type="GO" id="GO:0045332">
    <property type="term" value="P:phospholipid translocation"/>
    <property type="evidence" value="ECO:0007669"/>
    <property type="project" value="TreeGrafter"/>
</dbReference>
<evidence type="ECO:0000259" key="18">
    <source>
        <dbReference type="Pfam" id="PF16212"/>
    </source>
</evidence>
<dbReference type="InterPro" id="IPR023298">
    <property type="entry name" value="ATPase_P-typ_TM_dom_sf"/>
</dbReference>
<evidence type="ECO:0000313" key="19">
    <source>
        <dbReference type="EMBL" id="KNE56821.1"/>
    </source>
</evidence>
<dbReference type="NCBIfam" id="TIGR01652">
    <property type="entry name" value="ATPase-Plipid"/>
    <property type="match status" value="1"/>
</dbReference>
<dbReference type="InterPro" id="IPR036412">
    <property type="entry name" value="HAD-like_sf"/>
</dbReference>
<dbReference type="OrthoDB" id="377733at2759"/>
<dbReference type="InterPro" id="IPR006539">
    <property type="entry name" value="P-type_ATPase_IV"/>
</dbReference>
<keyword evidence="3 16" id="KW-0812">Transmembrane</keyword>
<keyword evidence="8 16" id="KW-1278">Translocase</keyword>
<dbReference type="Gene3D" id="3.40.1110.10">
    <property type="entry name" value="Calcium-transporting ATPase, cytoplasmic domain N"/>
    <property type="match status" value="1"/>
</dbReference>
<feature type="binding site" evidence="14">
    <location>
        <position position="492"/>
    </location>
    <ligand>
        <name>ATP</name>
        <dbReference type="ChEBI" id="CHEBI:30616"/>
    </ligand>
</feature>
<evidence type="ECO:0000256" key="13">
    <source>
        <dbReference type="PIRSR" id="PIRSR606539-1"/>
    </source>
</evidence>
<dbReference type="EC" id="7.6.2.1" evidence="16"/>
<comment type="cofactor">
    <cofactor evidence="15">
        <name>Mg(2+)</name>
        <dbReference type="ChEBI" id="CHEBI:18420"/>
    </cofactor>
</comment>
<comment type="similarity">
    <text evidence="2 16">Belongs to the cation transport ATPase (P-type) (TC 3.A.3) family. Type IV subfamily.</text>
</comment>
<dbReference type="SUPFAM" id="SSF81665">
    <property type="entry name" value="Calcium ATPase, transmembrane domain M"/>
    <property type="match status" value="1"/>
</dbReference>
<evidence type="ECO:0000313" key="20">
    <source>
        <dbReference type="Proteomes" id="UP000054350"/>
    </source>
</evidence>
<feature type="transmembrane region" description="Helical" evidence="16">
    <location>
        <begin position="147"/>
        <end position="172"/>
    </location>
</feature>
<evidence type="ECO:0000256" key="14">
    <source>
        <dbReference type="PIRSR" id="PIRSR606539-2"/>
    </source>
</evidence>
<dbReference type="Pfam" id="PF13246">
    <property type="entry name" value="Cation_ATPase"/>
    <property type="match status" value="1"/>
</dbReference>
<dbReference type="SFLD" id="SFLDG00002">
    <property type="entry name" value="C1.7:_P-type_atpase_like"/>
    <property type="match status" value="1"/>
</dbReference>
<evidence type="ECO:0000256" key="2">
    <source>
        <dbReference type="ARBA" id="ARBA00008109"/>
    </source>
</evidence>
<comment type="catalytic activity">
    <reaction evidence="11 16">
        <text>ATP + H2O + phospholipidSide 1 = ADP + phosphate + phospholipidSide 2.</text>
        <dbReference type="EC" id="7.6.2.1"/>
    </reaction>
</comment>
<feature type="region of interest" description="Disordered" evidence="17">
    <location>
        <begin position="1088"/>
        <end position="1109"/>
    </location>
</feature>
<evidence type="ECO:0000256" key="6">
    <source>
        <dbReference type="ARBA" id="ARBA00022840"/>
    </source>
</evidence>
<keyword evidence="7 15" id="KW-0460">Magnesium</keyword>
<dbReference type="InterPro" id="IPR023299">
    <property type="entry name" value="ATPase_P-typ_cyto_dom_N"/>
</dbReference>
<feature type="binding site" evidence="15">
    <location>
        <position position="609"/>
    </location>
    <ligand>
        <name>Mg(2+)</name>
        <dbReference type="ChEBI" id="CHEBI:18420"/>
    </ligand>
</feature>
<dbReference type="eggNOG" id="KOG0206">
    <property type="taxonomic scope" value="Eukaryota"/>
</dbReference>
<dbReference type="InterPro" id="IPR018303">
    <property type="entry name" value="ATPase_P-typ_P_site"/>
</dbReference>
<dbReference type="InterPro" id="IPR044492">
    <property type="entry name" value="P_typ_ATPase_HD_dom"/>
</dbReference>
<evidence type="ECO:0000256" key="12">
    <source>
        <dbReference type="ARBA" id="ARBA00049128"/>
    </source>
</evidence>
<dbReference type="VEuPathDB" id="FungiDB:AMAG_02595"/>
<reference evidence="20" key="2">
    <citation type="submission" date="2009-11" db="EMBL/GenBank/DDBJ databases">
        <title>The Genome Sequence of Allomyces macrogynus strain ATCC 38327.</title>
        <authorList>
            <consortium name="The Broad Institute Genome Sequencing Platform"/>
            <person name="Russ C."/>
            <person name="Cuomo C."/>
            <person name="Shea T."/>
            <person name="Young S.K."/>
            <person name="Zeng Q."/>
            <person name="Koehrsen M."/>
            <person name="Haas B."/>
            <person name="Borodovsky M."/>
            <person name="Guigo R."/>
            <person name="Alvarado L."/>
            <person name="Berlin A."/>
            <person name="Borenstein D."/>
            <person name="Chen Z."/>
            <person name="Engels R."/>
            <person name="Freedman E."/>
            <person name="Gellesch M."/>
            <person name="Goldberg J."/>
            <person name="Griggs A."/>
            <person name="Gujja S."/>
            <person name="Heiman D."/>
            <person name="Hepburn T."/>
            <person name="Howarth C."/>
            <person name="Jen D."/>
            <person name="Larson L."/>
            <person name="Lewis B."/>
            <person name="Mehta T."/>
            <person name="Park D."/>
            <person name="Pearson M."/>
            <person name="Roberts A."/>
            <person name="Saif S."/>
            <person name="Shenoy N."/>
            <person name="Sisk P."/>
            <person name="Stolte C."/>
            <person name="Sykes S."/>
            <person name="Walk T."/>
            <person name="White J."/>
            <person name="Yandava C."/>
            <person name="Burger G."/>
            <person name="Gray M.W."/>
            <person name="Holland P.W.H."/>
            <person name="King N."/>
            <person name="Lang F.B.F."/>
            <person name="Roger A.J."/>
            <person name="Ruiz-Trillo I."/>
            <person name="Lander E."/>
            <person name="Nusbaum C."/>
        </authorList>
    </citation>
    <scope>NUCLEOTIDE SEQUENCE [LARGE SCALE GENOMIC DNA]</scope>
    <source>
        <strain evidence="20">ATCC 38327</strain>
    </source>
</reference>
<protein>
    <recommendedName>
        <fullName evidence="16">Phospholipid-transporting ATPase</fullName>
        <ecNumber evidence="16">7.6.2.1</ecNumber>
    </recommendedName>
</protein>
<reference evidence="19 20" key="1">
    <citation type="submission" date="2009-11" db="EMBL/GenBank/DDBJ databases">
        <title>Annotation of Allomyces macrogynus ATCC 38327.</title>
        <authorList>
            <consortium name="The Broad Institute Genome Sequencing Platform"/>
            <person name="Russ C."/>
            <person name="Cuomo C."/>
            <person name="Burger G."/>
            <person name="Gray M.W."/>
            <person name="Holland P.W.H."/>
            <person name="King N."/>
            <person name="Lang F.B.F."/>
            <person name="Roger A.J."/>
            <person name="Ruiz-Trillo I."/>
            <person name="Young S.K."/>
            <person name="Zeng Q."/>
            <person name="Gargeya S."/>
            <person name="Fitzgerald M."/>
            <person name="Haas B."/>
            <person name="Abouelleil A."/>
            <person name="Alvarado L."/>
            <person name="Arachchi H.M."/>
            <person name="Berlin A."/>
            <person name="Chapman S.B."/>
            <person name="Gearin G."/>
            <person name="Goldberg J."/>
            <person name="Griggs A."/>
            <person name="Gujja S."/>
            <person name="Hansen M."/>
            <person name="Heiman D."/>
            <person name="Howarth C."/>
            <person name="Larimer J."/>
            <person name="Lui A."/>
            <person name="MacDonald P.J.P."/>
            <person name="McCowen C."/>
            <person name="Montmayeur A."/>
            <person name="Murphy C."/>
            <person name="Neiman D."/>
            <person name="Pearson M."/>
            <person name="Priest M."/>
            <person name="Roberts A."/>
            <person name="Saif S."/>
            <person name="Shea T."/>
            <person name="Sisk P."/>
            <person name="Stolte C."/>
            <person name="Sykes S."/>
            <person name="Wortman J."/>
            <person name="Nusbaum C."/>
            <person name="Birren B."/>
        </authorList>
    </citation>
    <scope>NUCLEOTIDE SEQUENCE [LARGE SCALE GENOMIC DNA]</scope>
    <source>
        <strain evidence="19 20">ATCC 38327</strain>
    </source>
</reference>
<dbReference type="InterPro" id="IPR001757">
    <property type="entry name" value="P_typ_ATPase"/>
</dbReference>
<dbReference type="Proteomes" id="UP000054350">
    <property type="component" value="Unassembled WGS sequence"/>
</dbReference>
<evidence type="ECO:0000256" key="7">
    <source>
        <dbReference type="ARBA" id="ARBA00022842"/>
    </source>
</evidence>
<feature type="region of interest" description="Disordered" evidence="17">
    <location>
        <begin position="278"/>
        <end position="306"/>
    </location>
</feature>
<dbReference type="PRINTS" id="PR00119">
    <property type="entry name" value="CATATPASE"/>
</dbReference>
<dbReference type="PROSITE" id="PS00154">
    <property type="entry name" value="ATPASE_E1_E2"/>
    <property type="match status" value="1"/>
</dbReference>
<feature type="compositionally biased region" description="Pro residues" evidence="17">
    <location>
        <begin position="1058"/>
        <end position="1069"/>
    </location>
</feature>
<dbReference type="SFLD" id="SFLDS00003">
    <property type="entry name" value="Haloacid_Dehalogenase"/>
    <property type="match status" value="1"/>
</dbReference>
<feature type="binding site" evidence="14">
    <location>
        <position position="494"/>
    </location>
    <ligand>
        <name>ATP</name>
        <dbReference type="ChEBI" id="CHEBI:30616"/>
    </ligand>
</feature>
<feature type="binding site" evidence="14">
    <location>
        <position position="493"/>
    </location>
    <ligand>
        <name>ATP</name>
        <dbReference type="ChEBI" id="CHEBI:30616"/>
    </ligand>
</feature>